<sequence>MATVSNQRWSSAKNRKTPSNSNSFLNKMDGRTRLNDESFKAVVSKPAAESEATLTRSSGTHVMVQPDELSSKVTSFTFCSACQETLTKSAKVSLLNFEDLSISLGKTSRCTEEESDRLDHDGFSTICLTDDSRSDFEYSISIKAGDEDADVPANDHAQTQDRRPKDYALAMTTRQVEDLQADLCDRLLMILSSGRFPLNYSEIQKLEEVVSTLSDVYSTCDSFVIPITEVKALKFWLDAHHPIEQLRACTRYRGPAGGWKAHKRSLRELSWTAHYKPHIIAHRELHKWARKSKEQGKWLEGNQFDQDLATVFSIFIQDPSCDAEDLVGGFKEYNQELFAWFNLGTRARF</sequence>
<reference evidence="2 3" key="1">
    <citation type="journal article" date="2018" name="Front. Microbiol.">
        <title>Genome-Wide Analysis of Corynespora cassiicola Leaf Fall Disease Putative Effectors.</title>
        <authorList>
            <person name="Lopez D."/>
            <person name="Ribeiro S."/>
            <person name="Label P."/>
            <person name="Fumanal B."/>
            <person name="Venisse J.S."/>
            <person name="Kohler A."/>
            <person name="de Oliveira R.R."/>
            <person name="Labutti K."/>
            <person name="Lipzen A."/>
            <person name="Lail K."/>
            <person name="Bauer D."/>
            <person name="Ohm R.A."/>
            <person name="Barry K.W."/>
            <person name="Spatafora J."/>
            <person name="Grigoriev I.V."/>
            <person name="Martin F.M."/>
            <person name="Pujade-Renaud V."/>
        </authorList>
    </citation>
    <scope>NUCLEOTIDE SEQUENCE [LARGE SCALE GENOMIC DNA]</scope>
    <source>
        <strain evidence="2 3">Philippines</strain>
    </source>
</reference>
<gene>
    <name evidence="2" type="ORF">BS50DRAFT_80962</name>
</gene>
<accession>A0A2T2NHB5</accession>
<keyword evidence="3" id="KW-1185">Reference proteome</keyword>
<dbReference type="OrthoDB" id="3695486at2759"/>
<protein>
    <submittedName>
        <fullName evidence="2">Uncharacterized protein</fullName>
    </submittedName>
</protein>
<evidence type="ECO:0000256" key="1">
    <source>
        <dbReference type="SAM" id="MobiDB-lite"/>
    </source>
</evidence>
<dbReference type="EMBL" id="KZ678138">
    <property type="protein sequence ID" value="PSN64759.1"/>
    <property type="molecule type" value="Genomic_DNA"/>
</dbReference>
<dbReference type="AlphaFoldDB" id="A0A2T2NHB5"/>
<organism evidence="2 3">
    <name type="scientific">Corynespora cassiicola Philippines</name>
    <dbReference type="NCBI Taxonomy" id="1448308"/>
    <lineage>
        <taxon>Eukaryota</taxon>
        <taxon>Fungi</taxon>
        <taxon>Dikarya</taxon>
        <taxon>Ascomycota</taxon>
        <taxon>Pezizomycotina</taxon>
        <taxon>Dothideomycetes</taxon>
        <taxon>Pleosporomycetidae</taxon>
        <taxon>Pleosporales</taxon>
        <taxon>Corynesporascaceae</taxon>
        <taxon>Corynespora</taxon>
    </lineage>
</organism>
<feature type="compositionally biased region" description="Polar residues" evidence="1">
    <location>
        <begin position="1"/>
        <end position="25"/>
    </location>
</feature>
<evidence type="ECO:0000313" key="2">
    <source>
        <dbReference type="EMBL" id="PSN64759.1"/>
    </source>
</evidence>
<dbReference type="Proteomes" id="UP000240883">
    <property type="component" value="Unassembled WGS sequence"/>
</dbReference>
<feature type="region of interest" description="Disordered" evidence="1">
    <location>
        <begin position="1"/>
        <end position="29"/>
    </location>
</feature>
<name>A0A2T2NHB5_CORCC</name>
<proteinExistence type="predicted"/>
<evidence type="ECO:0000313" key="3">
    <source>
        <dbReference type="Proteomes" id="UP000240883"/>
    </source>
</evidence>